<evidence type="ECO:0000313" key="9">
    <source>
        <dbReference type="Proteomes" id="UP000655225"/>
    </source>
</evidence>
<dbReference type="InterPro" id="IPR044810">
    <property type="entry name" value="WRKY_plant"/>
</dbReference>
<dbReference type="GO" id="GO:0043565">
    <property type="term" value="F:sequence-specific DNA binding"/>
    <property type="evidence" value="ECO:0007669"/>
    <property type="project" value="InterPro"/>
</dbReference>
<evidence type="ECO:0000256" key="3">
    <source>
        <dbReference type="ARBA" id="ARBA00023125"/>
    </source>
</evidence>
<evidence type="ECO:0000259" key="7">
    <source>
        <dbReference type="PROSITE" id="PS50811"/>
    </source>
</evidence>
<feature type="region of interest" description="Disordered" evidence="6">
    <location>
        <begin position="84"/>
        <end position="130"/>
    </location>
</feature>
<dbReference type="PANTHER" id="PTHR31429:SF3">
    <property type="entry name" value="WRKY TRANSCRIPTION FACTOR 40-RELATED"/>
    <property type="match status" value="1"/>
</dbReference>
<evidence type="ECO:0000256" key="2">
    <source>
        <dbReference type="ARBA" id="ARBA00023015"/>
    </source>
</evidence>
<evidence type="ECO:0000256" key="1">
    <source>
        <dbReference type="ARBA" id="ARBA00004123"/>
    </source>
</evidence>
<gene>
    <name evidence="8" type="ORF">HHK36_025903</name>
</gene>
<dbReference type="OrthoDB" id="1879341at2759"/>
<dbReference type="InterPro" id="IPR036576">
    <property type="entry name" value="WRKY_dom_sf"/>
</dbReference>
<dbReference type="InterPro" id="IPR003657">
    <property type="entry name" value="WRKY_dom"/>
</dbReference>
<dbReference type="GO" id="GO:0003700">
    <property type="term" value="F:DNA-binding transcription factor activity"/>
    <property type="evidence" value="ECO:0007669"/>
    <property type="project" value="InterPro"/>
</dbReference>
<organism evidence="8 9">
    <name type="scientific">Tetracentron sinense</name>
    <name type="common">Spur-leaf</name>
    <dbReference type="NCBI Taxonomy" id="13715"/>
    <lineage>
        <taxon>Eukaryota</taxon>
        <taxon>Viridiplantae</taxon>
        <taxon>Streptophyta</taxon>
        <taxon>Embryophyta</taxon>
        <taxon>Tracheophyta</taxon>
        <taxon>Spermatophyta</taxon>
        <taxon>Magnoliopsida</taxon>
        <taxon>Trochodendrales</taxon>
        <taxon>Trochodendraceae</taxon>
        <taxon>Tetracentron</taxon>
    </lineage>
</organism>
<keyword evidence="9" id="KW-1185">Reference proteome</keyword>
<dbReference type="GO" id="GO:0051707">
    <property type="term" value="P:response to other organism"/>
    <property type="evidence" value="ECO:0007669"/>
    <property type="project" value="UniProtKB-ARBA"/>
</dbReference>
<accession>A0A834YJL9</accession>
<proteinExistence type="predicted"/>
<evidence type="ECO:0000256" key="5">
    <source>
        <dbReference type="ARBA" id="ARBA00023242"/>
    </source>
</evidence>
<dbReference type="GO" id="GO:0005634">
    <property type="term" value="C:nucleus"/>
    <property type="evidence" value="ECO:0007669"/>
    <property type="project" value="UniProtKB-SubCell"/>
</dbReference>
<sequence>MEPICLDTSLSLNLKVNPLQLFDDTPIKRELQSSPIGLGRIISVKEQAGILVEKLDRIRAENKILTEMLTMMCEKYNTLQSHVMNSTSKNLRKELTTSRKRAAGSNDNSKNNGINGHTDSSSSNEDSRKKLRVQINTKVSRETYVSTEASDTSLVVKDGYRWRKYGQKITRDNPFPRGYFKCSFAPSCPVKKKVQRSVEDQSVLVATYEGEHNHPRPETILGSSRGAPFGSVPCSTSHSSTSPTITLDLTQPGSCKQVLAQQMASSLSKDPSFAAAVAAAMSGRILHQNLTEKW</sequence>
<reference evidence="8 9" key="1">
    <citation type="submission" date="2020-04" db="EMBL/GenBank/DDBJ databases">
        <title>Plant Genome Project.</title>
        <authorList>
            <person name="Zhang R.-G."/>
        </authorList>
    </citation>
    <scope>NUCLEOTIDE SEQUENCE [LARGE SCALE GENOMIC DNA]</scope>
    <source>
        <strain evidence="8">YNK0</strain>
        <tissue evidence="8">Leaf</tissue>
    </source>
</reference>
<evidence type="ECO:0000256" key="4">
    <source>
        <dbReference type="ARBA" id="ARBA00023163"/>
    </source>
</evidence>
<dbReference type="Pfam" id="PF03106">
    <property type="entry name" value="WRKY"/>
    <property type="match status" value="1"/>
</dbReference>
<keyword evidence="4" id="KW-0804">Transcription</keyword>
<comment type="subcellular location">
    <subcellularLocation>
        <location evidence="1">Nucleus</location>
    </subcellularLocation>
</comment>
<dbReference type="AlphaFoldDB" id="A0A834YJL9"/>
<evidence type="ECO:0000313" key="8">
    <source>
        <dbReference type="EMBL" id="KAF8389210.1"/>
    </source>
</evidence>
<comment type="caution">
    <text evidence="8">The sequence shown here is derived from an EMBL/GenBank/DDBJ whole genome shotgun (WGS) entry which is preliminary data.</text>
</comment>
<dbReference type="SMART" id="SM00774">
    <property type="entry name" value="WRKY"/>
    <property type="match status" value="1"/>
</dbReference>
<dbReference type="PANTHER" id="PTHR31429">
    <property type="entry name" value="WRKY TRANSCRIPTION FACTOR 36-RELATED"/>
    <property type="match status" value="1"/>
</dbReference>
<keyword evidence="5" id="KW-0539">Nucleus</keyword>
<keyword evidence="2" id="KW-0805">Transcription regulation</keyword>
<protein>
    <recommendedName>
        <fullName evidence="7">WRKY domain-containing protein</fullName>
    </recommendedName>
</protein>
<dbReference type="OMA" id="GHTEPAN"/>
<dbReference type="PROSITE" id="PS50811">
    <property type="entry name" value="WRKY"/>
    <property type="match status" value="1"/>
</dbReference>
<feature type="compositionally biased region" description="Polar residues" evidence="6">
    <location>
        <begin position="105"/>
        <end position="124"/>
    </location>
</feature>
<keyword evidence="3" id="KW-0238">DNA-binding</keyword>
<evidence type="ECO:0000256" key="6">
    <source>
        <dbReference type="SAM" id="MobiDB-lite"/>
    </source>
</evidence>
<dbReference type="Proteomes" id="UP000655225">
    <property type="component" value="Unassembled WGS sequence"/>
</dbReference>
<dbReference type="EMBL" id="JABCRI010000019">
    <property type="protein sequence ID" value="KAF8389210.1"/>
    <property type="molecule type" value="Genomic_DNA"/>
</dbReference>
<dbReference type="Gene3D" id="2.20.25.80">
    <property type="entry name" value="WRKY domain"/>
    <property type="match status" value="1"/>
</dbReference>
<name>A0A834YJL9_TETSI</name>
<dbReference type="FunFam" id="2.20.25.80:FF:000008">
    <property type="entry name" value="WRKY transcription factor 40"/>
    <property type="match status" value="1"/>
</dbReference>
<feature type="domain" description="WRKY" evidence="7">
    <location>
        <begin position="151"/>
        <end position="217"/>
    </location>
</feature>
<dbReference type="SUPFAM" id="SSF118290">
    <property type="entry name" value="WRKY DNA-binding domain"/>
    <property type="match status" value="1"/>
</dbReference>